<dbReference type="AlphaFoldDB" id="A0AAW0LH39"/>
<feature type="compositionally biased region" description="Acidic residues" evidence="2">
    <location>
        <begin position="251"/>
        <end position="283"/>
    </location>
</feature>
<gene>
    <name evidence="4" type="primary">Kri1_0</name>
    <name evidence="4" type="ORF">CFP56_001021</name>
</gene>
<dbReference type="GO" id="GO:0005730">
    <property type="term" value="C:nucleolus"/>
    <property type="evidence" value="ECO:0007669"/>
    <property type="project" value="TreeGrafter"/>
</dbReference>
<reference evidence="4 5" key="1">
    <citation type="journal article" date="2018" name="Sci. Data">
        <title>The draft genome sequence of cork oak.</title>
        <authorList>
            <person name="Ramos A.M."/>
            <person name="Usie A."/>
            <person name="Barbosa P."/>
            <person name="Barros P.M."/>
            <person name="Capote T."/>
            <person name="Chaves I."/>
            <person name="Simoes F."/>
            <person name="Abreu I."/>
            <person name="Carrasquinho I."/>
            <person name="Faro C."/>
            <person name="Guimaraes J.B."/>
            <person name="Mendonca D."/>
            <person name="Nobrega F."/>
            <person name="Rodrigues L."/>
            <person name="Saibo N.J.M."/>
            <person name="Varela M.C."/>
            <person name="Egas C."/>
            <person name="Matos J."/>
            <person name="Miguel C.M."/>
            <person name="Oliveira M.M."/>
            <person name="Ricardo C.P."/>
            <person name="Goncalves S."/>
        </authorList>
    </citation>
    <scope>NUCLEOTIDE SEQUENCE [LARGE SCALE GENOMIC DNA]</scope>
    <source>
        <strain evidence="5">cv. HL8</strain>
    </source>
</reference>
<dbReference type="EMBL" id="PKMF04000101">
    <property type="protein sequence ID" value="KAK7850396.1"/>
    <property type="molecule type" value="Genomic_DNA"/>
</dbReference>
<keyword evidence="5" id="KW-1185">Reference proteome</keyword>
<feature type="compositionally biased region" description="Polar residues" evidence="2">
    <location>
        <begin position="452"/>
        <end position="462"/>
    </location>
</feature>
<dbReference type="InterPro" id="IPR018034">
    <property type="entry name" value="Kri1"/>
</dbReference>
<evidence type="ECO:0000259" key="3">
    <source>
        <dbReference type="Pfam" id="PF12936"/>
    </source>
</evidence>
<feature type="region of interest" description="Disordered" evidence="2">
    <location>
        <begin position="163"/>
        <end position="190"/>
    </location>
</feature>
<comment type="similarity">
    <text evidence="1">Belongs to the KRI1 family.</text>
</comment>
<comment type="caution">
    <text evidence="4">The sequence shown here is derived from an EMBL/GenBank/DDBJ whole genome shotgun (WGS) entry which is preliminary data.</text>
</comment>
<dbReference type="Pfam" id="PF05178">
    <property type="entry name" value="Kri1"/>
    <property type="match status" value="1"/>
</dbReference>
<feature type="domain" description="Kri1-like C-terminal" evidence="3">
    <location>
        <begin position="332"/>
        <end position="413"/>
    </location>
</feature>
<feature type="compositionally biased region" description="Basic and acidic residues" evidence="2">
    <location>
        <begin position="53"/>
        <end position="66"/>
    </location>
</feature>
<feature type="compositionally biased region" description="Basic and acidic residues" evidence="2">
    <location>
        <begin position="417"/>
        <end position="436"/>
    </location>
</feature>
<dbReference type="Pfam" id="PF12936">
    <property type="entry name" value="Kri1_C"/>
    <property type="match status" value="1"/>
</dbReference>
<feature type="compositionally biased region" description="Acidic residues" evidence="2">
    <location>
        <begin position="295"/>
        <end position="306"/>
    </location>
</feature>
<evidence type="ECO:0000313" key="5">
    <source>
        <dbReference type="Proteomes" id="UP000237347"/>
    </source>
</evidence>
<evidence type="ECO:0000256" key="2">
    <source>
        <dbReference type="SAM" id="MobiDB-lite"/>
    </source>
</evidence>
<feature type="compositionally biased region" description="Acidic residues" evidence="2">
    <location>
        <begin position="67"/>
        <end position="76"/>
    </location>
</feature>
<protein>
    <submittedName>
        <fullName evidence="4">Protein kri1 like protein</fullName>
    </submittedName>
</protein>
<dbReference type="GO" id="GO:0000447">
    <property type="term" value="P:endonucleolytic cleavage in ITS1 to separate SSU-rRNA from 5.8S rRNA and LSU-rRNA from tricistronic rRNA transcript (SSU-rRNA, 5.8S rRNA, LSU-rRNA)"/>
    <property type="evidence" value="ECO:0007669"/>
    <property type="project" value="TreeGrafter"/>
</dbReference>
<evidence type="ECO:0000256" key="1">
    <source>
        <dbReference type="ARBA" id="ARBA00007473"/>
    </source>
</evidence>
<name>A0AAW0LH39_QUESU</name>
<dbReference type="PANTHER" id="PTHR14490">
    <property type="entry name" value="ZINC FINGER, ZZ TYPE"/>
    <property type="match status" value="1"/>
</dbReference>
<sequence>MYLKDVVAKQLIEEGLEFEEEDGEIEKKKSYEEEQEEIRRDFLKAAEAAEREEVGEEQLLRMKENGDQDEEEEESGEFVRKLDEYFGGDEEVEDEGNKFLKEFFRNRMWLGKEGKSREVREEELEHISEDEREIERQEEYEYRFQENVGDRVMGHSRKVEWSVRKKANARKDQRMSKKERMETERVEREEELKHLKNLKKEEMDEKVRMTMRTAGIREDEVLALSRKELEEEFDPEEYDRIMEKAFGEEYYANDDMDPEFGSGGDDDEDEDEIEKPNFEEDDFLGLPKENANENVQEEEEEEEEEAEKEKVEEGKRKRKRMRKSIALLEKAKEVMMEEYYKLDYEDTIGDLKTRFKYAKIKPNRFGLSPAELLLMNEKELNQYVSLKKIVPYREEWKLNEQKRYQLKMRTKELLRGGQVDDQKVGEKKRTKDKAEKSTSSMGTMETGKVKSVRSNGDMSNSSKKAKRKRLQAEVKLSLSRLVAYGKIPSKSKSKAKH</sequence>
<organism evidence="4 5">
    <name type="scientific">Quercus suber</name>
    <name type="common">Cork oak</name>
    <dbReference type="NCBI Taxonomy" id="58331"/>
    <lineage>
        <taxon>Eukaryota</taxon>
        <taxon>Viridiplantae</taxon>
        <taxon>Streptophyta</taxon>
        <taxon>Embryophyta</taxon>
        <taxon>Tracheophyta</taxon>
        <taxon>Spermatophyta</taxon>
        <taxon>Magnoliopsida</taxon>
        <taxon>eudicotyledons</taxon>
        <taxon>Gunneridae</taxon>
        <taxon>Pentapetalae</taxon>
        <taxon>rosids</taxon>
        <taxon>fabids</taxon>
        <taxon>Fagales</taxon>
        <taxon>Fagaceae</taxon>
        <taxon>Quercus</taxon>
    </lineage>
</organism>
<feature type="region of interest" description="Disordered" evidence="2">
    <location>
        <begin position="417"/>
        <end position="472"/>
    </location>
</feature>
<dbReference type="PANTHER" id="PTHR14490:SF5">
    <property type="entry name" value="PROTEIN KRI1 HOMOLOG"/>
    <property type="match status" value="1"/>
</dbReference>
<proteinExistence type="inferred from homology"/>
<feature type="region of interest" description="Disordered" evidence="2">
    <location>
        <begin position="53"/>
        <end position="77"/>
    </location>
</feature>
<feature type="region of interest" description="Disordered" evidence="2">
    <location>
        <begin position="244"/>
        <end position="321"/>
    </location>
</feature>
<accession>A0AAW0LH39</accession>
<dbReference type="Proteomes" id="UP000237347">
    <property type="component" value="Unassembled WGS sequence"/>
</dbReference>
<dbReference type="GO" id="GO:0030686">
    <property type="term" value="C:90S preribosome"/>
    <property type="evidence" value="ECO:0007669"/>
    <property type="project" value="TreeGrafter"/>
</dbReference>
<dbReference type="InterPro" id="IPR024626">
    <property type="entry name" value="Kri1-like_C"/>
</dbReference>
<evidence type="ECO:0000313" key="4">
    <source>
        <dbReference type="EMBL" id="KAK7850396.1"/>
    </source>
</evidence>